<gene>
    <name evidence="7" type="ORF">GM668_26410</name>
</gene>
<sequence>MGRMNSNAALYEDNVYYNRDMGPYQSLSLPWWVKTPERTYPVRHGCRIEPLVCGERVFGQIARDLESAKSSVDIITWGFDPGMVLVRGKTARDGVRYGDLLKKIASDPSHPVKVRLVIWHDSIMTHFAVGNMPGYYGSWTTHFVASISHYYSEEHQAYNVDWFKSVLSGNAPNIELRVREIPVSLLSQSLNDESPPRAASALGSMLFATHHQKMVLIDYERRQAAIGYVMGHNSITDYWDTKQHKFQDARRERFYKKNPTEAWNQGPDLGTTSGGTYTPTEYEQQQKERAVQSFLDRNSFVAMPYQDVSCRVCGPILYDLNHNFCQAWRESREQMSLATEALWAATRNSVADVFLRITQAVGDHIEPRASEAFIRQRQQIPFKAFASEQFQHSMQLLRTQPQHKEKTIKECYANLTRLTYHYMFIQNQYVQYKDWVEYLFDCISEKRLLGYKAPLYLFILTSTPERAGMDVPTYEVAYRVGYSQAMPVIQALNQRNFEQGVKEKPLTPAELSLQGINVVMGSMWTCKEVPAGRKLMADEYEEIYIHAKVAIVDDSAFTIGSANLNLRSMAIDSELNVLSQAKDAAYQLRCELFEQCVGKRGPEQFESMSDAYQDWRKTARENRRYKELGLPLKGSLVEFHVDRQPARPLV</sequence>
<feature type="region of interest" description="Disordered" evidence="5">
    <location>
        <begin position="260"/>
        <end position="283"/>
    </location>
</feature>
<name>A0A6L6Q7P6_9BURK</name>
<keyword evidence="8" id="KW-1185">Reference proteome</keyword>
<dbReference type="OrthoDB" id="8828485at2"/>
<dbReference type="GO" id="GO:0009395">
    <property type="term" value="P:phospholipid catabolic process"/>
    <property type="evidence" value="ECO:0007669"/>
    <property type="project" value="TreeGrafter"/>
</dbReference>
<dbReference type="InterPro" id="IPR025202">
    <property type="entry name" value="PLD-like_dom"/>
</dbReference>
<dbReference type="PANTHER" id="PTHR18896:SF76">
    <property type="entry name" value="PHOSPHOLIPASE"/>
    <property type="match status" value="1"/>
</dbReference>
<protein>
    <submittedName>
        <fullName evidence="7">Phospholipase</fullName>
    </submittedName>
</protein>
<evidence type="ECO:0000313" key="7">
    <source>
        <dbReference type="EMBL" id="MTW05615.1"/>
    </source>
</evidence>
<keyword evidence="2" id="KW-0677">Repeat</keyword>
<dbReference type="PANTHER" id="PTHR18896">
    <property type="entry name" value="PHOSPHOLIPASE D"/>
    <property type="match status" value="1"/>
</dbReference>
<evidence type="ECO:0000256" key="4">
    <source>
        <dbReference type="ARBA" id="ARBA00023098"/>
    </source>
</evidence>
<evidence type="ECO:0000256" key="1">
    <source>
        <dbReference type="ARBA" id="ARBA00000798"/>
    </source>
</evidence>
<dbReference type="Gene3D" id="3.30.870.10">
    <property type="entry name" value="Endonuclease Chain A"/>
    <property type="match status" value="2"/>
</dbReference>
<dbReference type="InterPro" id="IPR015679">
    <property type="entry name" value="PLipase_D_fam"/>
</dbReference>
<organism evidence="7 8">
    <name type="scientific">Pseudoduganella ginsengisoli</name>
    <dbReference type="NCBI Taxonomy" id="1462440"/>
    <lineage>
        <taxon>Bacteria</taxon>
        <taxon>Pseudomonadati</taxon>
        <taxon>Pseudomonadota</taxon>
        <taxon>Betaproteobacteria</taxon>
        <taxon>Burkholderiales</taxon>
        <taxon>Oxalobacteraceae</taxon>
        <taxon>Telluria group</taxon>
        <taxon>Pseudoduganella</taxon>
    </lineage>
</organism>
<dbReference type="PROSITE" id="PS50035">
    <property type="entry name" value="PLD"/>
    <property type="match status" value="1"/>
</dbReference>
<evidence type="ECO:0000313" key="8">
    <source>
        <dbReference type="Proteomes" id="UP000484015"/>
    </source>
</evidence>
<evidence type="ECO:0000256" key="3">
    <source>
        <dbReference type="ARBA" id="ARBA00022801"/>
    </source>
</evidence>
<dbReference type="SMART" id="SM00155">
    <property type="entry name" value="PLDc"/>
    <property type="match status" value="2"/>
</dbReference>
<keyword evidence="4" id="KW-0443">Lipid metabolism</keyword>
<evidence type="ECO:0000256" key="2">
    <source>
        <dbReference type="ARBA" id="ARBA00022737"/>
    </source>
</evidence>
<proteinExistence type="predicted"/>
<keyword evidence="3" id="KW-0378">Hydrolase</keyword>
<dbReference type="SUPFAM" id="SSF56024">
    <property type="entry name" value="Phospholipase D/nuclease"/>
    <property type="match status" value="2"/>
</dbReference>
<feature type="domain" description="PLD phosphodiesterase" evidence="6">
    <location>
        <begin position="541"/>
        <end position="568"/>
    </location>
</feature>
<dbReference type="AlphaFoldDB" id="A0A6L6Q7P6"/>
<dbReference type="Proteomes" id="UP000484015">
    <property type="component" value="Unassembled WGS sequence"/>
</dbReference>
<feature type="compositionally biased region" description="Polar residues" evidence="5">
    <location>
        <begin position="270"/>
        <end position="283"/>
    </location>
</feature>
<evidence type="ECO:0000259" key="6">
    <source>
        <dbReference type="PROSITE" id="PS50035"/>
    </source>
</evidence>
<dbReference type="Pfam" id="PF13091">
    <property type="entry name" value="PLDc_2"/>
    <property type="match status" value="1"/>
</dbReference>
<comment type="catalytic activity">
    <reaction evidence="1">
        <text>a 1,2-diacyl-sn-glycero-3-phosphocholine + H2O = a 1,2-diacyl-sn-glycero-3-phosphate + choline + H(+)</text>
        <dbReference type="Rhea" id="RHEA:14445"/>
        <dbReference type="ChEBI" id="CHEBI:15354"/>
        <dbReference type="ChEBI" id="CHEBI:15377"/>
        <dbReference type="ChEBI" id="CHEBI:15378"/>
        <dbReference type="ChEBI" id="CHEBI:57643"/>
        <dbReference type="ChEBI" id="CHEBI:58608"/>
        <dbReference type="EC" id="3.1.4.4"/>
    </reaction>
</comment>
<dbReference type="RefSeq" id="WP_155441962.1">
    <property type="nucleotide sequence ID" value="NZ_WNLA01000027.1"/>
</dbReference>
<dbReference type="EMBL" id="WNLA01000027">
    <property type="protein sequence ID" value="MTW05615.1"/>
    <property type="molecule type" value="Genomic_DNA"/>
</dbReference>
<reference evidence="7 8" key="1">
    <citation type="submission" date="2019-11" db="EMBL/GenBank/DDBJ databases">
        <title>Type strains purchased from KCTC, JCM and DSMZ.</title>
        <authorList>
            <person name="Lu H."/>
        </authorList>
    </citation>
    <scope>NUCLEOTIDE SEQUENCE [LARGE SCALE GENOMIC DNA]</scope>
    <source>
        <strain evidence="7 8">KCTC 42409</strain>
    </source>
</reference>
<accession>A0A6L6Q7P6</accession>
<dbReference type="GO" id="GO:0004630">
    <property type="term" value="F:phospholipase D activity"/>
    <property type="evidence" value="ECO:0007669"/>
    <property type="project" value="UniProtKB-EC"/>
</dbReference>
<dbReference type="InterPro" id="IPR001736">
    <property type="entry name" value="PLipase_D/transphosphatidylase"/>
</dbReference>
<comment type="caution">
    <text evidence="7">The sequence shown here is derived from an EMBL/GenBank/DDBJ whole genome shotgun (WGS) entry which is preliminary data.</text>
</comment>
<evidence type="ECO:0000256" key="5">
    <source>
        <dbReference type="SAM" id="MobiDB-lite"/>
    </source>
</evidence>